<feature type="domain" description="Peptidase A1" evidence="6">
    <location>
        <begin position="83"/>
        <end position="399"/>
    </location>
</feature>
<gene>
    <name evidence="7" type="ORF">PHACADRAFT_83207</name>
</gene>
<keyword evidence="5" id="KW-0732">Signal</keyword>
<evidence type="ECO:0000256" key="3">
    <source>
        <dbReference type="PIRSR" id="PIRSR601461-1"/>
    </source>
</evidence>
<keyword evidence="4" id="KW-0645">Protease</keyword>
<dbReference type="PANTHER" id="PTHR47966">
    <property type="entry name" value="BETA-SITE APP-CLEAVING ENZYME, ISOFORM A-RELATED"/>
    <property type="match status" value="1"/>
</dbReference>
<evidence type="ECO:0000256" key="1">
    <source>
        <dbReference type="ARBA" id="ARBA00007447"/>
    </source>
</evidence>
<keyword evidence="8" id="KW-1185">Reference proteome</keyword>
<dbReference type="EMBL" id="JH930468">
    <property type="protein sequence ID" value="EKM61852.1"/>
    <property type="molecule type" value="Genomic_DNA"/>
</dbReference>
<dbReference type="RefSeq" id="XP_007391245.1">
    <property type="nucleotide sequence ID" value="XM_007391183.1"/>
</dbReference>
<name>K5XFK3_PHACS</name>
<feature type="active site" evidence="3">
    <location>
        <position position="281"/>
    </location>
</feature>
<evidence type="ECO:0000259" key="6">
    <source>
        <dbReference type="PROSITE" id="PS51767"/>
    </source>
</evidence>
<feature type="chain" id="PRO_5003886431" description="Peptidase A1 domain-containing protein" evidence="5">
    <location>
        <begin position="18"/>
        <end position="409"/>
    </location>
</feature>
<dbReference type="InterPro" id="IPR001969">
    <property type="entry name" value="Aspartic_peptidase_AS"/>
</dbReference>
<dbReference type="PROSITE" id="PS00141">
    <property type="entry name" value="ASP_PROTEASE"/>
    <property type="match status" value="1"/>
</dbReference>
<organism evidence="7 8">
    <name type="scientific">Phanerochaete carnosa (strain HHB-10118-sp)</name>
    <name type="common">White-rot fungus</name>
    <name type="synonym">Peniophora carnosa</name>
    <dbReference type="NCBI Taxonomy" id="650164"/>
    <lineage>
        <taxon>Eukaryota</taxon>
        <taxon>Fungi</taxon>
        <taxon>Dikarya</taxon>
        <taxon>Basidiomycota</taxon>
        <taxon>Agaricomycotina</taxon>
        <taxon>Agaricomycetes</taxon>
        <taxon>Polyporales</taxon>
        <taxon>Phanerochaetaceae</taxon>
        <taxon>Phanerochaete</taxon>
    </lineage>
</organism>
<dbReference type="PRINTS" id="PR00792">
    <property type="entry name" value="PEPSIN"/>
</dbReference>
<dbReference type="GO" id="GO:0004190">
    <property type="term" value="F:aspartic-type endopeptidase activity"/>
    <property type="evidence" value="ECO:0007669"/>
    <property type="project" value="UniProtKB-KW"/>
</dbReference>
<proteinExistence type="inferred from homology"/>
<evidence type="ECO:0000256" key="2">
    <source>
        <dbReference type="ARBA" id="ARBA00022750"/>
    </source>
</evidence>
<dbReference type="HOGENOM" id="CLU_038846_0_0_1"/>
<dbReference type="InterPro" id="IPR033121">
    <property type="entry name" value="PEPTIDASE_A1"/>
</dbReference>
<comment type="similarity">
    <text evidence="1 4">Belongs to the peptidase A1 family.</text>
</comment>
<reference evidence="7 8" key="1">
    <citation type="journal article" date="2012" name="BMC Genomics">
        <title>Comparative genomics of the white-rot fungi, Phanerochaete carnosa and P. chrysosporium, to elucidate the genetic basis of the distinct wood types they colonize.</title>
        <authorList>
            <person name="Suzuki H."/>
            <person name="MacDonald J."/>
            <person name="Syed K."/>
            <person name="Salamov A."/>
            <person name="Hori C."/>
            <person name="Aerts A."/>
            <person name="Henrissat B."/>
            <person name="Wiebenga A."/>
            <person name="vanKuyk P.A."/>
            <person name="Barry K."/>
            <person name="Lindquist E."/>
            <person name="LaButti K."/>
            <person name="Lapidus A."/>
            <person name="Lucas S."/>
            <person name="Coutinho P."/>
            <person name="Gong Y."/>
            <person name="Samejima M."/>
            <person name="Mahadevan R."/>
            <person name="Abou-Zaid M."/>
            <person name="de Vries R.P."/>
            <person name="Igarashi K."/>
            <person name="Yadav J.S."/>
            <person name="Grigoriev I.V."/>
            <person name="Master E.R."/>
        </authorList>
    </citation>
    <scope>NUCLEOTIDE SEQUENCE [LARGE SCALE GENOMIC DNA]</scope>
    <source>
        <strain evidence="7 8">HHB-10118-sp</strain>
    </source>
</reference>
<dbReference type="Gene3D" id="2.40.70.10">
    <property type="entry name" value="Acid Proteases"/>
    <property type="match status" value="2"/>
</dbReference>
<dbReference type="Pfam" id="PF00026">
    <property type="entry name" value="Asp"/>
    <property type="match status" value="1"/>
</dbReference>
<accession>K5XFK3</accession>
<dbReference type="PROSITE" id="PS51767">
    <property type="entry name" value="PEPTIDASE_A1"/>
    <property type="match status" value="1"/>
</dbReference>
<dbReference type="MEROPS" id="A01.019"/>
<sequence length="409" mass="42875">MISQLFVAVYLALFAAATPLTVRKSPVTISLSRHFNTTGSKTILEFDQARAKFLKQSAAQKGSVSASSDANVSVPVTNGMVSYTAAVDVGSPPTTFNLIVDTGSSNTWVGADPNKPYTPTSTSQDTGEHVLVLYGSGLFFGEEFIDQVSLSESLTIQQQSIGGSELTEGFSGVDGILGIGPTDLTENTTMDGGTVPTVLDNAFSLGLLDSKEIGISFEPTTTVSSTNGELTFGGIDSSKFTGDLLFVPITSTSPANEFVGIDQSVAYGSTTILSETAGIVDTGTALLLLASDAIATYQNLTGAVPDENTGLLTLTATQFASLESLFFNIGNTTFEFTPNAQLWPRSLNTAIGGNADSIYLIVGDIGSESGEGFDFINGQTWLERFYFVFDAGNSRAGFATTEFTDATTN</sequence>
<dbReference type="GO" id="GO:0006508">
    <property type="term" value="P:proteolysis"/>
    <property type="evidence" value="ECO:0007669"/>
    <property type="project" value="UniProtKB-KW"/>
</dbReference>
<dbReference type="CDD" id="cd05471">
    <property type="entry name" value="pepsin_like"/>
    <property type="match status" value="1"/>
</dbReference>
<feature type="active site" evidence="3">
    <location>
        <position position="101"/>
    </location>
</feature>
<protein>
    <recommendedName>
        <fullName evidence="6">Peptidase A1 domain-containing protein</fullName>
    </recommendedName>
</protein>
<dbReference type="InterPro" id="IPR034164">
    <property type="entry name" value="Pepsin-like_dom"/>
</dbReference>
<dbReference type="PANTHER" id="PTHR47966:SF51">
    <property type="entry name" value="BETA-SITE APP-CLEAVING ENZYME, ISOFORM A-RELATED"/>
    <property type="match status" value="1"/>
</dbReference>
<keyword evidence="4" id="KW-0378">Hydrolase</keyword>
<dbReference type="FunCoup" id="K5XFK3">
    <property type="interactions" value="60"/>
</dbReference>
<evidence type="ECO:0000313" key="8">
    <source>
        <dbReference type="Proteomes" id="UP000008370"/>
    </source>
</evidence>
<dbReference type="SUPFAM" id="SSF50630">
    <property type="entry name" value="Acid proteases"/>
    <property type="match status" value="1"/>
</dbReference>
<dbReference type="Proteomes" id="UP000008370">
    <property type="component" value="Unassembled WGS sequence"/>
</dbReference>
<evidence type="ECO:0000256" key="5">
    <source>
        <dbReference type="SAM" id="SignalP"/>
    </source>
</evidence>
<dbReference type="AlphaFoldDB" id="K5XFK3"/>
<feature type="signal peptide" evidence="5">
    <location>
        <begin position="1"/>
        <end position="17"/>
    </location>
</feature>
<evidence type="ECO:0000313" key="7">
    <source>
        <dbReference type="EMBL" id="EKM61852.1"/>
    </source>
</evidence>
<dbReference type="OrthoDB" id="660550at2759"/>
<dbReference type="GeneID" id="18920396"/>
<dbReference type="InterPro" id="IPR021109">
    <property type="entry name" value="Peptidase_aspartic_dom_sf"/>
</dbReference>
<keyword evidence="2 4" id="KW-0064">Aspartyl protease</keyword>
<dbReference type="InterPro" id="IPR001461">
    <property type="entry name" value="Aspartic_peptidase_A1"/>
</dbReference>
<dbReference type="KEGG" id="pco:PHACADRAFT_83207"/>
<evidence type="ECO:0000256" key="4">
    <source>
        <dbReference type="RuleBase" id="RU000454"/>
    </source>
</evidence>
<dbReference type="InParanoid" id="K5XFK3"/>